<name>A0A921HSP4_9LACO</name>
<gene>
    <name evidence="1" type="ORF">K8V88_09620</name>
</gene>
<evidence type="ECO:0000313" key="2">
    <source>
        <dbReference type="Proteomes" id="UP000747013"/>
    </source>
</evidence>
<comment type="caution">
    <text evidence="1">The sequence shown here is derived from an EMBL/GenBank/DDBJ whole genome shotgun (WGS) entry which is preliminary data.</text>
</comment>
<organism evidence="1 2">
    <name type="scientific">Companilactobacillus farciminis</name>
    <dbReference type="NCBI Taxonomy" id="1612"/>
    <lineage>
        <taxon>Bacteria</taxon>
        <taxon>Bacillati</taxon>
        <taxon>Bacillota</taxon>
        <taxon>Bacilli</taxon>
        <taxon>Lactobacillales</taxon>
        <taxon>Lactobacillaceae</taxon>
        <taxon>Companilactobacillus</taxon>
    </lineage>
</organism>
<reference evidence="1" key="2">
    <citation type="submission" date="2021-09" db="EMBL/GenBank/DDBJ databases">
        <authorList>
            <person name="Gilroy R."/>
        </authorList>
    </citation>
    <scope>NUCLEOTIDE SEQUENCE</scope>
    <source>
        <strain evidence="1">7886</strain>
    </source>
</reference>
<reference evidence="1" key="1">
    <citation type="journal article" date="2021" name="PeerJ">
        <title>Extensive microbial diversity within the chicken gut microbiome revealed by metagenomics and culture.</title>
        <authorList>
            <person name="Gilroy R."/>
            <person name="Ravi A."/>
            <person name="Getino M."/>
            <person name="Pursley I."/>
            <person name="Horton D.L."/>
            <person name="Alikhan N.F."/>
            <person name="Baker D."/>
            <person name="Gharbi K."/>
            <person name="Hall N."/>
            <person name="Watson M."/>
            <person name="Adriaenssens E.M."/>
            <person name="Foster-Nyarko E."/>
            <person name="Jarju S."/>
            <person name="Secka A."/>
            <person name="Antonio M."/>
            <person name="Oren A."/>
            <person name="Chaudhuri R.R."/>
            <person name="La Ragione R."/>
            <person name="Hildebrand F."/>
            <person name="Pallen M.J."/>
        </authorList>
    </citation>
    <scope>NUCLEOTIDE SEQUENCE</scope>
    <source>
        <strain evidence="1">7886</strain>
    </source>
</reference>
<proteinExistence type="predicted"/>
<dbReference type="EMBL" id="DYWC01000225">
    <property type="protein sequence ID" value="HJF87679.1"/>
    <property type="molecule type" value="Genomic_DNA"/>
</dbReference>
<protein>
    <submittedName>
        <fullName evidence="1">Uncharacterized protein</fullName>
    </submittedName>
</protein>
<sequence length="202" mass="23618">MSKMTYAMLKEKAKKNGIEMSVATVRRRKKSGWTDEKIVTTPVNNTRCQPQNMYNYKGQMYSMSQLAVLACKVQDCLVEDRSIYTRIKSNHWSVEDAVERSITTSANDRHKNYWFAGQQYSLGELWLISRYKFGTDISFSSLHDRIIKYDWPVNKAVITKYCSYRSNRARSGFDLPAEMIQRFAKRLLTERPIDISLVKVQK</sequence>
<evidence type="ECO:0000313" key="1">
    <source>
        <dbReference type="EMBL" id="HJF87679.1"/>
    </source>
</evidence>
<dbReference type="AlphaFoldDB" id="A0A921HSP4"/>
<accession>A0A921HSP4</accession>
<dbReference type="Proteomes" id="UP000747013">
    <property type="component" value="Unassembled WGS sequence"/>
</dbReference>